<feature type="compositionally biased region" description="Basic and acidic residues" evidence="1">
    <location>
        <begin position="31"/>
        <end position="51"/>
    </location>
</feature>
<reference evidence="2 3" key="1">
    <citation type="journal article" date="2024" name="IMA Fungus">
        <title>Apiospora arundinis, a panoply of carbohydrate-active enzymes and secondary metabolites.</title>
        <authorList>
            <person name="Sorensen T."/>
            <person name="Petersen C."/>
            <person name="Muurmann A.T."/>
            <person name="Christiansen J.V."/>
            <person name="Brundto M.L."/>
            <person name="Overgaard C.K."/>
            <person name="Boysen A.T."/>
            <person name="Wollenberg R.D."/>
            <person name="Larsen T.O."/>
            <person name="Sorensen J.L."/>
            <person name="Nielsen K.L."/>
            <person name="Sondergaard T.E."/>
        </authorList>
    </citation>
    <scope>NUCLEOTIDE SEQUENCE [LARGE SCALE GENOMIC DNA]</scope>
    <source>
        <strain evidence="2 3">AAU 773</strain>
    </source>
</reference>
<dbReference type="Proteomes" id="UP001390339">
    <property type="component" value="Unassembled WGS sequence"/>
</dbReference>
<feature type="region of interest" description="Disordered" evidence="1">
    <location>
        <begin position="514"/>
        <end position="548"/>
    </location>
</feature>
<gene>
    <name evidence="2" type="ORF">PGQ11_006041</name>
</gene>
<dbReference type="EMBL" id="JAPCWZ010000004">
    <property type="protein sequence ID" value="KAK8867463.1"/>
    <property type="molecule type" value="Genomic_DNA"/>
</dbReference>
<keyword evidence="3" id="KW-1185">Reference proteome</keyword>
<feature type="region of interest" description="Disordered" evidence="1">
    <location>
        <begin position="655"/>
        <end position="717"/>
    </location>
</feature>
<feature type="compositionally biased region" description="Polar residues" evidence="1">
    <location>
        <begin position="60"/>
        <end position="80"/>
    </location>
</feature>
<proteinExistence type="predicted"/>
<feature type="compositionally biased region" description="Polar residues" evidence="1">
    <location>
        <begin position="534"/>
        <end position="545"/>
    </location>
</feature>
<feature type="compositionally biased region" description="Polar residues" evidence="1">
    <location>
        <begin position="680"/>
        <end position="696"/>
    </location>
</feature>
<name>A0ABR2IRG6_9PEZI</name>
<accession>A0ABR2IRG6</accession>
<sequence length="748" mass="82792">MAGSSSNDWRATEQASDDGSLFDGDLSDAEYPDHVMFGDDNQHSEDNDEHLTLPGPLLEMSNNLNGTEDPQWQSGSNAQLHPNLPAQLQQVPLAQPQPMPLAQPQPMHIAQPQPQPAPHMHPNGYPILLPHQQPAAHTTEDITRLRGTCGGPFVPRFRNMRHAYTSYPSWLALSNEPIVAGSNNRDRNEYRLDDVPFIQELYEAFRNTDNTFEFQKEEKRRKTLALENPDEEFPKSINKGTDEIDNYDLEMILWRLLNYIHDAQEGKTSLPPTYSIKTKGYGAFPHFRGRLDKVKECLTQSKLMCKDLLNGDDCIARLAWNPSAELRRKHQNSHGNSVRDAQNRTAALAINQDYIRLDTENGKVLTKTGEELGQIALPQRTKALEKALEDIPTREGSTDVAKCQEKMGIKRKRTQGKPRARHAKRARAASQAAGSEASATPASDDQVPVSQPYGMEAPQLQAPQLQAPVMQHFESNDRPSDFEFDMFAPGNAVQAPMPSVDGLQFLTYLPDQEGQSSMAETPDPEAPIDDEVQGSMNANGNNPQVPQDPEIHIGSYSERLDGITMPNGTLRAFTEEDSGGECLPQYMRSDFNPAGHNYGAPMNDPQAHSHALLGTYSTGPQGPWSSESHNHQAVLNEWYGNRNAGPYSHLVMEARQPTRSHRVRSTNSVTGDRHAVPPNGAQQPIRSRQVRSTNPVTGDHQHAVPPNGAQLLGPGSSSAGTVPHSVFYRNMNRYYVKPKSSGASGHGN</sequence>
<feature type="compositionally biased region" description="Acidic residues" evidence="1">
    <location>
        <begin position="522"/>
        <end position="532"/>
    </location>
</feature>
<feature type="compositionally biased region" description="Low complexity" evidence="1">
    <location>
        <begin position="428"/>
        <end position="439"/>
    </location>
</feature>
<comment type="caution">
    <text evidence="2">The sequence shown here is derived from an EMBL/GenBank/DDBJ whole genome shotgun (WGS) entry which is preliminary data.</text>
</comment>
<protein>
    <submittedName>
        <fullName evidence="2">Uncharacterized protein</fullName>
    </submittedName>
</protein>
<feature type="region of interest" description="Disordered" evidence="1">
    <location>
        <begin position="1"/>
        <end position="80"/>
    </location>
</feature>
<feature type="compositionally biased region" description="Basic and acidic residues" evidence="1">
    <location>
        <begin position="389"/>
        <end position="408"/>
    </location>
</feature>
<evidence type="ECO:0000256" key="1">
    <source>
        <dbReference type="SAM" id="MobiDB-lite"/>
    </source>
</evidence>
<feature type="region of interest" description="Disordered" evidence="1">
    <location>
        <begin position="389"/>
        <end position="452"/>
    </location>
</feature>
<organism evidence="2 3">
    <name type="scientific">Apiospora arundinis</name>
    <dbReference type="NCBI Taxonomy" id="335852"/>
    <lineage>
        <taxon>Eukaryota</taxon>
        <taxon>Fungi</taxon>
        <taxon>Dikarya</taxon>
        <taxon>Ascomycota</taxon>
        <taxon>Pezizomycotina</taxon>
        <taxon>Sordariomycetes</taxon>
        <taxon>Xylariomycetidae</taxon>
        <taxon>Amphisphaeriales</taxon>
        <taxon>Apiosporaceae</taxon>
        <taxon>Apiospora</taxon>
    </lineage>
</organism>
<evidence type="ECO:0000313" key="2">
    <source>
        <dbReference type="EMBL" id="KAK8867463.1"/>
    </source>
</evidence>
<evidence type="ECO:0000313" key="3">
    <source>
        <dbReference type="Proteomes" id="UP001390339"/>
    </source>
</evidence>
<feature type="compositionally biased region" description="Basic residues" evidence="1">
    <location>
        <begin position="409"/>
        <end position="427"/>
    </location>
</feature>